<dbReference type="Pfam" id="PF05699">
    <property type="entry name" value="Dimer_Tnp_hAT"/>
    <property type="match status" value="1"/>
</dbReference>
<protein>
    <recommendedName>
        <fullName evidence="1">HAT C-terminal dimerisation domain-containing protein</fullName>
    </recommendedName>
</protein>
<keyword evidence="3" id="KW-1185">Reference proteome</keyword>
<evidence type="ECO:0000313" key="2">
    <source>
        <dbReference type="EMBL" id="RJE17483.1"/>
    </source>
</evidence>
<accession>A0A3A2Z5M4</accession>
<dbReference type="EMBL" id="MVGC01000906">
    <property type="protein sequence ID" value="RJE17483.1"/>
    <property type="molecule type" value="Genomic_DNA"/>
</dbReference>
<dbReference type="InterPro" id="IPR012337">
    <property type="entry name" value="RNaseH-like_sf"/>
</dbReference>
<dbReference type="SUPFAM" id="SSF53098">
    <property type="entry name" value="Ribonuclease H-like"/>
    <property type="match status" value="1"/>
</dbReference>
<sequence length="120" mass="13902">MLNGSKDQSTTPKDELTQYLDSGPLSFWKENQHRFPALAAMARDTLLVLATRAGVERLFNTARDICYYRRGRLNATTIQELIMFRCTSKFDAEEDEAIYLKEFLSENEIEARMEVKEDPD</sequence>
<name>A0A3A2Z5M4_9EURO</name>
<dbReference type="OrthoDB" id="4507940at2759"/>
<proteinExistence type="predicted"/>
<reference evidence="3" key="1">
    <citation type="submission" date="2017-02" db="EMBL/GenBank/DDBJ databases">
        <authorList>
            <person name="Tafer H."/>
            <person name="Lopandic K."/>
        </authorList>
    </citation>
    <scope>NUCLEOTIDE SEQUENCE [LARGE SCALE GENOMIC DNA]</scope>
    <source>
        <strain evidence="3">CBS 366.77</strain>
    </source>
</reference>
<dbReference type="Proteomes" id="UP000266188">
    <property type="component" value="Unassembled WGS sequence"/>
</dbReference>
<gene>
    <name evidence="2" type="ORF">PHISCL_10180</name>
</gene>
<evidence type="ECO:0000313" key="3">
    <source>
        <dbReference type="Proteomes" id="UP000266188"/>
    </source>
</evidence>
<comment type="caution">
    <text evidence="2">The sequence shown here is derived from an EMBL/GenBank/DDBJ whole genome shotgun (WGS) entry which is preliminary data.</text>
</comment>
<dbReference type="InterPro" id="IPR008906">
    <property type="entry name" value="HATC_C_dom"/>
</dbReference>
<evidence type="ECO:0000259" key="1">
    <source>
        <dbReference type="Pfam" id="PF05699"/>
    </source>
</evidence>
<dbReference type="AlphaFoldDB" id="A0A3A2Z5M4"/>
<feature type="domain" description="HAT C-terminal dimerisation" evidence="1">
    <location>
        <begin position="20"/>
        <end position="83"/>
    </location>
</feature>
<dbReference type="GO" id="GO:0046983">
    <property type="term" value="F:protein dimerization activity"/>
    <property type="evidence" value="ECO:0007669"/>
    <property type="project" value="InterPro"/>
</dbReference>
<organism evidence="2 3">
    <name type="scientific">Aspergillus sclerotialis</name>
    <dbReference type="NCBI Taxonomy" id="2070753"/>
    <lineage>
        <taxon>Eukaryota</taxon>
        <taxon>Fungi</taxon>
        <taxon>Dikarya</taxon>
        <taxon>Ascomycota</taxon>
        <taxon>Pezizomycotina</taxon>
        <taxon>Eurotiomycetes</taxon>
        <taxon>Eurotiomycetidae</taxon>
        <taxon>Eurotiales</taxon>
        <taxon>Aspergillaceae</taxon>
        <taxon>Aspergillus</taxon>
        <taxon>Aspergillus subgen. Polypaecilum</taxon>
    </lineage>
</organism>